<dbReference type="InterPro" id="IPR028846">
    <property type="entry name" value="Recoverin"/>
</dbReference>
<reference evidence="5" key="1">
    <citation type="submission" date="2015-11" db="EMBL/GenBank/DDBJ databases">
        <title>De novo transcriptome assembly of four potential Pierce s Disease insect vectors from Arizona vineyards.</title>
        <authorList>
            <person name="Tassone E.E."/>
        </authorList>
    </citation>
    <scope>NUCLEOTIDE SEQUENCE</scope>
</reference>
<accession>A0A1B6JJI6</accession>
<name>A0A1B6JJI6_9HEMI</name>
<organism evidence="5">
    <name type="scientific">Homalodisca liturata</name>
    <dbReference type="NCBI Taxonomy" id="320908"/>
    <lineage>
        <taxon>Eukaryota</taxon>
        <taxon>Metazoa</taxon>
        <taxon>Ecdysozoa</taxon>
        <taxon>Arthropoda</taxon>
        <taxon>Hexapoda</taxon>
        <taxon>Insecta</taxon>
        <taxon>Pterygota</taxon>
        <taxon>Neoptera</taxon>
        <taxon>Paraneoptera</taxon>
        <taxon>Hemiptera</taxon>
        <taxon>Auchenorrhyncha</taxon>
        <taxon>Membracoidea</taxon>
        <taxon>Cicadellidae</taxon>
        <taxon>Cicadellinae</taxon>
        <taxon>Proconiini</taxon>
        <taxon>Homalodisca</taxon>
    </lineage>
</organism>
<proteinExistence type="predicted"/>
<protein>
    <recommendedName>
        <fullName evidence="4">EF-hand domain-containing protein</fullName>
    </recommendedName>
</protein>
<dbReference type="SUPFAM" id="SSF47473">
    <property type="entry name" value="EF-hand"/>
    <property type="match status" value="1"/>
</dbReference>
<dbReference type="PANTHER" id="PTHR23055:SF60">
    <property type="entry name" value="CALAXIN"/>
    <property type="match status" value="1"/>
</dbReference>
<dbReference type="PROSITE" id="PS00018">
    <property type="entry name" value="EF_HAND_1"/>
    <property type="match status" value="1"/>
</dbReference>
<evidence type="ECO:0000259" key="4">
    <source>
        <dbReference type="PROSITE" id="PS50222"/>
    </source>
</evidence>
<dbReference type="Gene3D" id="1.10.238.10">
    <property type="entry name" value="EF-hand"/>
    <property type="match status" value="1"/>
</dbReference>
<dbReference type="PANTHER" id="PTHR23055">
    <property type="entry name" value="CALCIUM BINDING PROTEINS"/>
    <property type="match status" value="1"/>
</dbReference>
<evidence type="ECO:0000313" key="5">
    <source>
        <dbReference type="EMBL" id="JAS99358.1"/>
    </source>
</evidence>
<feature type="domain" description="EF-hand" evidence="4">
    <location>
        <begin position="53"/>
        <end position="88"/>
    </location>
</feature>
<dbReference type="InterPro" id="IPR002048">
    <property type="entry name" value="EF_hand_dom"/>
</dbReference>
<gene>
    <name evidence="5" type="ORF">g.6962</name>
</gene>
<keyword evidence="3" id="KW-0106">Calcium</keyword>
<dbReference type="InterPro" id="IPR011992">
    <property type="entry name" value="EF-hand-dom_pair"/>
</dbReference>
<evidence type="ECO:0000256" key="3">
    <source>
        <dbReference type="ARBA" id="ARBA00022837"/>
    </source>
</evidence>
<dbReference type="PROSITE" id="PS50222">
    <property type="entry name" value="EF_HAND_2"/>
    <property type="match status" value="1"/>
</dbReference>
<dbReference type="InterPro" id="IPR018247">
    <property type="entry name" value="EF_Hand_1_Ca_BS"/>
</dbReference>
<keyword evidence="1" id="KW-0479">Metal-binding</keyword>
<keyword evidence="2" id="KW-0677">Repeat</keyword>
<dbReference type="Pfam" id="PF13499">
    <property type="entry name" value="EF-hand_7"/>
    <property type="match status" value="1"/>
</dbReference>
<evidence type="ECO:0000256" key="2">
    <source>
        <dbReference type="ARBA" id="ARBA00022737"/>
    </source>
</evidence>
<dbReference type="GO" id="GO:0005509">
    <property type="term" value="F:calcium ion binding"/>
    <property type="evidence" value="ECO:0007669"/>
    <property type="project" value="InterPro"/>
</dbReference>
<sequence>MSVLLRGNLEEKISFCFKVYDLMGEGYIKKEYMFRLLKHTFRGNLLGEDPEELVKDMIDMVMNKMDLDRDGVLSFEDYKQSVKKNNDLLEVLGYCLPSRPAVYAFMSTFTPNVSTMHGKLLPSRSRLKIKDF</sequence>
<dbReference type="EMBL" id="GECU01008348">
    <property type="protein sequence ID" value="JAS99358.1"/>
    <property type="molecule type" value="Transcribed_RNA"/>
</dbReference>
<dbReference type="AlphaFoldDB" id="A0A1B6JJI6"/>
<evidence type="ECO:0000256" key="1">
    <source>
        <dbReference type="ARBA" id="ARBA00022723"/>
    </source>
</evidence>
<dbReference type="PRINTS" id="PR00450">
    <property type="entry name" value="RECOVERIN"/>
</dbReference>